<dbReference type="PANTHER" id="PTHR21330:SF1">
    <property type="entry name" value="E3 SUMO-PROTEIN LIGASE NSE2"/>
    <property type="match status" value="1"/>
</dbReference>
<reference evidence="15" key="2">
    <citation type="submission" date="2020-04" db="EMBL/GenBank/DDBJ databases">
        <authorList>
            <consortium name="NCBI Genome Project"/>
        </authorList>
    </citation>
    <scope>NUCLEOTIDE SEQUENCE</scope>
    <source>
        <strain evidence="15">CBS 781.70</strain>
    </source>
</reference>
<dbReference type="GO" id="GO:0030915">
    <property type="term" value="C:Smc5-Smc6 complex"/>
    <property type="evidence" value="ECO:0007669"/>
    <property type="project" value="InterPro"/>
</dbReference>
<feature type="compositionally biased region" description="Acidic residues" evidence="11">
    <location>
        <begin position="167"/>
        <end position="191"/>
    </location>
</feature>
<dbReference type="SUPFAM" id="SSF57850">
    <property type="entry name" value="RING/U-box"/>
    <property type="match status" value="1"/>
</dbReference>
<comment type="subcellular location">
    <subcellularLocation>
        <location evidence="1">Nucleus</location>
    </subcellularLocation>
</comment>
<keyword evidence="8" id="KW-0862">Zinc</keyword>
<dbReference type="GO" id="GO:0061665">
    <property type="term" value="F:SUMO ligase activity"/>
    <property type="evidence" value="ECO:0007669"/>
    <property type="project" value="TreeGrafter"/>
</dbReference>
<dbReference type="GO" id="GO:0016925">
    <property type="term" value="P:protein sumoylation"/>
    <property type="evidence" value="ECO:0007669"/>
    <property type="project" value="UniProtKB-UniPathway"/>
</dbReference>
<feature type="region of interest" description="Disordered" evidence="11">
    <location>
        <begin position="369"/>
        <end position="447"/>
    </location>
</feature>
<dbReference type="Gene3D" id="3.30.40.10">
    <property type="entry name" value="Zinc/RING finger domain, C3HC4 (zinc finger)"/>
    <property type="match status" value="1"/>
</dbReference>
<feature type="region of interest" description="Disordered" evidence="11">
    <location>
        <begin position="146"/>
        <end position="194"/>
    </location>
</feature>
<accession>A0A6G1FVT9</accession>
<comment type="similarity">
    <text evidence="3">Belongs to the NSE2 family.</text>
</comment>
<dbReference type="InterPro" id="IPR004181">
    <property type="entry name" value="Znf_MIZ"/>
</dbReference>
<dbReference type="RefSeq" id="XP_033531433.1">
    <property type="nucleotide sequence ID" value="XM_033677697.1"/>
</dbReference>
<evidence type="ECO:0000313" key="13">
    <source>
        <dbReference type="EMBL" id="KAF1809802.1"/>
    </source>
</evidence>
<dbReference type="OrthoDB" id="756301at2759"/>
<evidence type="ECO:0000256" key="8">
    <source>
        <dbReference type="ARBA" id="ARBA00022833"/>
    </source>
</evidence>
<evidence type="ECO:0000256" key="10">
    <source>
        <dbReference type="PROSITE-ProRule" id="PRU00452"/>
    </source>
</evidence>
<evidence type="ECO:0000256" key="7">
    <source>
        <dbReference type="ARBA" id="ARBA00022786"/>
    </source>
</evidence>
<feature type="region of interest" description="Disordered" evidence="11">
    <location>
        <begin position="1"/>
        <end position="22"/>
    </location>
</feature>
<evidence type="ECO:0000256" key="5">
    <source>
        <dbReference type="ARBA" id="ARBA00022723"/>
    </source>
</evidence>
<dbReference type="InterPro" id="IPR026846">
    <property type="entry name" value="Nse2(Mms21)"/>
</dbReference>
<feature type="region of interest" description="Disordered" evidence="11">
    <location>
        <begin position="65"/>
        <end position="89"/>
    </location>
</feature>
<feature type="compositionally biased region" description="Low complexity" evidence="11">
    <location>
        <begin position="1"/>
        <end position="18"/>
    </location>
</feature>
<reference evidence="15" key="3">
    <citation type="submission" date="2025-04" db="UniProtKB">
        <authorList>
            <consortium name="RefSeq"/>
        </authorList>
    </citation>
    <scope>IDENTIFICATION</scope>
    <source>
        <strain evidence="15">CBS 781.70</strain>
    </source>
</reference>
<dbReference type="GO" id="GO:0000724">
    <property type="term" value="P:double-strand break repair via homologous recombination"/>
    <property type="evidence" value="ECO:0007669"/>
    <property type="project" value="InterPro"/>
</dbReference>
<evidence type="ECO:0000256" key="6">
    <source>
        <dbReference type="ARBA" id="ARBA00022771"/>
    </source>
</evidence>
<dbReference type="GO" id="GO:0008270">
    <property type="term" value="F:zinc ion binding"/>
    <property type="evidence" value="ECO:0007669"/>
    <property type="project" value="UniProtKB-KW"/>
</dbReference>
<dbReference type="InterPro" id="IPR013083">
    <property type="entry name" value="Znf_RING/FYVE/PHD"/>
</dbReference>
<dbReference type="UniPathway" id="UPA00886"/>
<evidence type="ECO:0000259" key="12">
    <source>
        <dbReference type="PROSITE" id="PS51044"/>
    </source>
</evidence>
<keyword evidence="4" id="KW-0808">Transferase</keyword>
<comment type="pathway">
    <text evidence="2">Protein modification; protein sumoylation.</text>
</comment>
<evidence type="ECO:0000256" key="11">
    <source>
        <dbReference type="SAM" id="MobiDB-lite"/>
    </source>
</evidence>
<organism evidence="13">
    <name type="scientific">Eremomyces bilateralis CBS 781.70</name>
    <dbReference type="NCBI Taxonomy" id="1392243"/>
    <lineage>
        <taxon>Eukaryota</taxon>
        <taxon>Fungi</taxon>
        <taxon>Dikarya</taxon>
        <taxon>Ascomycota</taxon>
        <taxon>Pezizomycotina</taxon>
        <taxon>Dothideomycetes</taxon>
        <taxon>Dothideomycetes incertae sedis</taxon>
        <taxon>Eremomycetales</taxon>
        <taxon>Eremomycetaceae</taxon>
        <taxon>Eremomyces</taxon>
    </lineage>
</organism>
<keyword evidence="6 10" id="KW-0863">Zinc-finger</keyword>
<dbReference type="Pfam" id="PF11789">
    <property type="entry name" value="zf-Nse"/>
    <property type="match status" value="1"/>
</dbReference>
<evidence type="ECO:0000256" key="1">
    <source>
        <dbReference type="ARBA" id="ARBA00004123"/>
    </source>
</evidence>
<evidence type="ECO:0000256" key="9">
    <source>
        <dbReference type="ARBA" id="ARBA00023242"/>
    </source>
</evidence>
<gene>
    <name evidence="13 15" type="ORF">P152DRAFT_441287</name>
</gene>
<feature type="domain" description="SP-RING-type" evidence="12">
    <location>
        <begin position="280"/>
        <end position="368"/>
    </location>
</feature>
<keyword evidence="7" id="KW-0833">Ubl conjugation pathway</keyword>
<dbReference type="AlphaFoldDB" id="A0A6G1FVT9"/>
<dbReference type="Proteomes" id="UP000504638">
    <property type="component" value="Unplaced"/>
</dbReference>
<evidence type="ECO:0000256" key="4">
    <source>
        <dbReference type="ARBA" id="ARBA00022679"/>
    </source>
</evidence>
<dbReference type="CDD" id="cd16651">
    <property type="entry name" value="SPL-RING_NSE2"/>
    <property type="match status" value="1"/>
</dbReference>
<dbReference type="EMBL" id="ML975170">
    <property type="protein sequence ID" value="KAF1809802.1"/>
    <property type="molecule type" value="Genomic_DNA"/>
</dbReference>
<protein>
    <recommendedName>
        <fullName evidence="12">SP-RING-type domain-containing protein</fullName>
    </recommendedName>
</protein>
<keyword evidence="14" id="KW-1185">Reference proteome</keyword>
<reference evidence="13 15" key="1">
    <citation type="submission" date="2020-01" db="EMBL/GenBank/DDBJ databases">
        <authorList>
            <consortium name="DOE Joint Genome Institute"/>
            <person name="Haridas S."/>
            <person name="Albert R."/>
            <person name="Binder M."/>
            <person name="Bloem J."/>
            <person name="Labutti K."/>
            <person name="Salamov A."/>
            <person name="Andreopoulos B."/>
            <person name="Baker S.E."/>
            <person name="Barry K."/>
            <person name="Bills G."/>
            <person name="Bluhm B.H."/>
            <person name="Cannon C."/>
            <person name="Castanera R."/>
            <person name="Culley D.E."/>
            <person name="Daum C."/>
            <person name="Ezra D."/>
            <person name="Gonzalez J.B."/>
            <person name="Henrissat B."/>
            <person name="Kuo A."/>
            <person name="Liang C."/>
            <person name="Lipzen A."/>
            <person name="Lutzoni F."/>
            <person name="Magnuson J."/>
            <person name="Mondo S."/>
            <person name="Nolan M."/>
            <person name="Ohm R."/>
            <person name="Pangilinan J."/>
            <person name="Park H.-J."/>
            <person name="Ramirez L."/>
            <person name="Alfaro M."/>
            <person name="Sun H."/>
            <person name="Tritt A."/>
            <person name="Yoshinaga Y."/>
            <person name="Zwiers L.-H."/>
            <person name="Turgeon B.G."/>
            <person name="Goodwin S.B."/>
            <person name="Spatafora J.W."/>
            <person name="Crous P.W."/>
            <person name="Grigoriev I.V."/>
        </authorList>
    </citation>
    <scope>NUCLEOTIDE SEQUENCE</scope>
    <source>
        <strain evidence="13 15">CBS 781.70</strain>
    </source>
</reference>
<proteinExistence type="inferred from homology"/>
<evidence type="ECO:0000313" key="15">
    <source>
        <dbReference type="RefSeq" id="XP_033531433.1"/>
    </source>
</evidence>
<keyword evidence="9" id="KW-0539">Nucleus</keyword>
<evidence type="ECO:0000256" key="2">
    <source>
        <dbReference type="ARBA" id="ARBA00004718"/>
    </source>
</evidence>
<feature type="compositionally biased region" description="Acidic residues" evidence="11">
    <location>
        <begin position="372"/>
        <end position="397"/>
    </location>
</feature>
<evidence type="ECO:0000256" key="3">
    <source>
        <dbReference type="ARBA" id="ARBA00008212"/>
    </source>
</evidence>
<dbReference type="PANTHER" id="PTHR21330">
    <property type="entry name" value="E3 SUMO-PROTEIN LIGASE NSE2"/>
    <property type="match status" value="1"/>
</dbReference>
<dbReference type="GO" id="GO:0005634">
    <property type="term" value="C:nucleus"/>
    <property type="evidence" value="ECO:0007669"/>
    <property type="project" value="UniProtKB-SubCell"/>
</dbReference>
<sequence>MAPSASQRPAQSSAADPSYVRPSYPLNREAQFAIDELLRSSSLTSLEKHLSQASDLLTQSAGEINDRLHESQTRLTKQRERLESREADGARLVQEREEQLGEMRERVETMTEKMEEQVRKIIDAQNGLEEIRNSVAAVQGECSQLSHLPGRTQARPSQRSRTQRVADDEDEDRDTEMVDADENEEQEELPEWDFPIASDIFQSRLEAAKHEYQSLSLATRYANHNTYIDFRRLVHDSQHPNEDGPPLPRPETWFPEGDAPGPGVTLFNQGASRPGAEEESDEDLAVSRATISTKCPLTLQEFKDPVTSQKCPHSFERDAIIGIIKRSTLRVGGNEYVRCPVGGCKEHITESDLHTDSVLIRKIRRIQRAAAADEDEDGGDEKMDDDAFDELEDDDEVAAVRQRKIRRGTTVPPKTEPRNSGVTGRPSVSERSSGVTQTVDLGSDTEE</sequence>
<dbReference type="PROSITE" id="PS51044">
    <property type="entry name" value="ZF_SP_RING"/>
    <property type="match status" value="1"/>
</dbReference>
<keyword evidence="5" id="KW-0479">Metal-binding</keyword>
<feature type="compositionally biased region" description="Polar residues" evidence="11">
    <location>
        <begin position="429"/>
        <end position="440"/>
    </location>
</feature>
<evidence type="ECO:0000313" key="14">
    <source>
        <dbReference type="Proteomes" id="UP000504638"/>
    </source>
</evidence>
<name>A0A6G1FVT9_9PEZI</name>
<dbReference type="GeneID" id="54418267"/>